<feature type="transmembrane region" description="Helical" evidence="1">
    <location>
        <begin position="48"/>
        <end position="68"/>
    </location>
</feature>
<keyword evidence="1" id="KW-0472">Membrane</keyword>
<dbReference type="PANTHER" id="PTHR39419">
    <property type="entry name" value="SLL0814 PROTEIN"/>
    <property type="match status" value="1"/>
</dbReference>
<keyword evidence="1" id="KW-0812">Transmembrane</keyword>
<accession>A0A830EW64</accession>
<feature type="transmembrane region" description="Helical" evidence="1">
    <location>
        <begin position="123"/>
        <end position="145"/>
    </location>
</feature>
<dbReference type="Pfam" id="PF04240">
    <property type="entry name" value="Caroten_synth"/>
    <property type="match status" value="1"/>
</dbReference>
<feature type="transmembrane region" description="Helical" evidence="1">
    <location>
        <begin position="24"/>
        <end position="42"/>
    </location>
</feature>
<feature type="transmembrane region" description="Helical" evidence="1">
    <location>
        <begin position="157"/>
        <end position="180"/>
    </location>
</feature>
<reference evidence="2 3" key="1">
    <citation type="journal article" date="2019" name="Int. J. Syst. Evol. Microbiol.">
        <title>The Global Catalogue of Microorganisms (GCM) 10K type strain sequencing project: providing services to taxonomists for standard genome sequencing and annotation.</title>
        <authorList>
            <consortium name="The Broad Institute Genomics Platform"/>
            <consortium name="The Broad Institute Genome Sequencing Center for Infectious Disease"/>
            <person name="Wu L."/>
            <person name="Ma J."/>
        </authorList>
    </citation>
    <scope>NUCLEOTIDE SEQUENCE [LARGE SCALE GENOMIC DNA]</scope>
    <source>
        <strain evidence="2 3">JCM 19585</strain>
    </source>
</reference>
<protein>
    <recommendedName>
        <fullName evidence="4">Carotenoid biosynthesis protein</fullName>
    </recommendedName>
</protein>
<gene>
    <name evidence="2" type="ORF">GCM10009037_20450</name>
</gene>
<dbReference type="Proteomes" id="UP000628840">
    <property type="component" value="Unassembled WGS sequence"/>
</dbReference>
<proteinExistence type="predicted"/>
<feature type="transmembrane region" description="Helical" evidence="1">
    <location>
        <begin position="80"/>
        <end position="103"/>
    </location>
</feature>
<evidence type="ECO:0008006" key="4">
    <source>
        <dbReference type="Google" id="ProtNLM"/>
    </source>
</evidence>
<sequence length="282" mass="30147">MRERLPPRGRVERALDAFVTENRLTLAVVAPLVGACSMIAGAKGYLPAAIAFSPVALVAGTLMLRLPLAAGLAPLFDRRAAGALGGLCAYSYAIEYVGTTTGWPYGEFAYGVELGPMLAGVPLALPLFFVPLVVNAFLLTVLLLGPRADDPRVRLPAVVLLVVGIDGVLDPGAVALGFWAYADGGVYYGVPLSNYAGWVLSASVAAFALDRAFDYERLRARLEACAFALDDLVSFVLLWGLVNLAFANWLPVLGALALVAALWRTERFDVALEWPVRGRPWR</sequence>
<comment type="caution">
    <text evidence="2">The sequence shown here is derived from an EMBL/GenBank/DDBJ whole genome shotgun (WGS) entry which is preliminary data.</text>
</comment>
<evidence type="ECO:0000313" key="3">
    <source>
        <dbReference type="Proteomes" id="UP000628840"/>
    </source>
</evidence>
<dbReference type="NCBIfam" id="TIGR03460">
    <property type="entry name" value="crt_membr_arch"/>
    <property type="match status" value="1"/>
</dbReference>
<keyword evidence="3" id="KW-1185">Reference proteome</keyword>
<organism evidence="2 3">
    <name type="scientific">Halarchaeum grantii</name>
    <dbReference type="NCBI Taxonomy" id="1193105"/>
    <lineage>
        <taxon>Archaea</taxon>
        <taxon>Methanobacteriati</taxon>
        <taxon>Methanobacteriota</taxon>
        <taxon>Stenosarchaea group</taxon>
        <taxon>Halobacteria</taxon>
        <taxon>Halobacteriales</taxon>
        <taxon>Halobacteriaceae</taxon>
    </lineage>
</organism>
<dbReference type="EMBL" id="BMPF01000003">
    <property type="protein sequence ID" value="GGL36888.1"/>
    <property type="molecule type" value="Genomic_DNA"/>
</dbReference>
<dbReference type="InterPro" id="IPR053540">
    <property type="entry name" value="BABR_hydratase"/>
</dbReference>
<evidence type="ECO:0000256" key="1">
    <source>
        <dbReference type="SAM" id="Phobius"/>
    </source>
</evidence>
<keyword evidence="1" id="KW-1133">Transmembrane helix</keyword>
<feature type="transmembrane region" description="Helical" evidence="1">
    <location>
        <begin position="246"/>
        <end position="263"/>
    </location>
</feature>
<dbReference type="AlphaFoldDB" id="A0A830EW64"/>
<name>A0A830EW64_9EURY</name>
<dbReference type="InterPro" id="IPR017823">
    <property type="entry name" value="CruF"/>
</dbReference>
<evidence type="ECO:0000313" key="2">
    <source>
        <dbReference type="EMBL" id="GGL36888.1"/>
    </source>
</evidence>
<dbReference type="NCBIfam" id="NF041333">
    <property type="entry name" value="CruF_Halo"/>
    <property type="match status" value="1"/>
</dbReference>
<dbReference type="PANTHER" id="PTHR39419:SF1">
    <property type="entry name" value="SLL0814 PROTEIN"/>
    <property type="match status" value="1"/>
</dbReference>
<dbReference type="InterPro" id="IPR007354">
    <property type="entry name" value="CruF-like"/>
</dbReference>